<keyword evidence="3" id="KW-1185">Reference proteome</keyword>
<feature type="chain" id="PRO_5020252369" evidence="1">
    <location>
        <begin position="18"/>
        <end position="145"/>
    </location>
</feature>
<evidence type="ECO:0000313" key="3">
    <source>
        <dbReference type="Proteomes" id="UP000268321"/>
    </source>
</evidence>
<accession>A0A4P9Z7X9</accession>
<protein>
    <submittedName>
        <fullName evidence="2">Uncharacterized protein</fullName>
    </submittedName>
</protein>
<proteinExistence type="predicted"/>
<dbReference type="EMBL" id="ML004577">
    <property type="protein sequence ID" value="RKP28804.1"/>
    <property type="molecule type" value="Genomic_DNA"/>
</dbReference>
<evidence type="ECO:0000313" key="2">
    <source>
        <dbReference type="EMBL" id="RKP28804.1"/>
    </source>
</evidence>
<organism evidence="2 3">
    <name type="scientific">Metschnikowia bicuspidata</name>
    <dbReference type="NCBI Taxonomy" id="27322"/>
    <lineage>
        <taxon>Eukaryota</taxon>
        <taxon>Fungi</taxon>
        <taxon>Dikarya</taxon>
        <taxon>Ascomycota</taxon>
        <taxon>Saccharomycotina</taxon>
        <taxon>Pichiomycetes</taxon>
        <taxon>Metschnikowiaceae</taxon>
        <taxon>Metschnikowia</taxon>
    </lineage>
</organism>
<name>A0A4P9Z7X9_9ASCO</name>
<dbReference type="Proteomes" id="UP000268321">
    <property type="component" value="Unassembled WGS sequence"/>
</dbReference>
<gene>
    <name evidence="2" type="ORF">METBISCDRAFT_28764</name>
</gene>
<evidence type="ECO:0000256" key="1">
    <source>
        <dbReference type="SAM" id="SignalP"/>
    </source>
</evidence>
<sequence>MKFINLAIFSFATFAMAAPSGPPGNANVPEEEGTGKVILNMATGEYWEKFPDTLNGTDLKKVFEEFGDDLTQFIGNVITIHANGSHGLQGSNGEPDLKAAAIEETLQKIKSLSDKEKRDFFNGSVESKIVSTIISGVLWFIVAIL</sequence>
<keyword evidence="1" id="KW-0732">Signal</keyword>
<dbReference type="AlphaFoldDB" id="A0A4P9Z7X9"/>
<reference evidence="3" key="1">
    <citation type="journal article" date="2018" name="Nat. Microbiol.">
        <title>Leveraging single-cell genomics to expand the fungal tree of life.</title>
        <authorList>
            <person name="Ahrendt S.R."/>
            <person name="Quandt C.A."/>
            <person name="Ciobanu D."/>
            <person name="Clum A."/>
            <person name="Salamov A."/>
            <person name="Andreopoulos B."/>
            <person name="Cheng J.F."/>
            <person name="Woyke T."/>
            <person name="Pelin A."/>
            <person name="Henrissat B."/>
            <person name="Reynolds N.K."/>
            <person name="Benny G.L."/>
            <person name="Smith M.E."/>
            <person name="James T.Y."/>
            <person name="Grigoriev I.V."/>
        </authorList>
    </citation>
    <scope>NUCLEOTIDE SEQUENCE [LARGE SCALE GENOMIC DNA]</scope>
    <source>
        <strain evidence="3">Baker2002</strain>
    </source>
</reference>
<feature type="signal peptide" evidence="1">
    <location>
        <begin position="1"/>
        <end position="17"/>
    </location>
</feature>